<proteinExistence type="predicted"/>
<dbReference type="EMBL" id="MFRE01000009">
    <property type="protein sequence ID" value="OGH94330.1"/>
    <property type="molecule type" value="Genomic_DNA"/>
</dbReference>
<dbReference type="Proteomes" id="UP000178254">
    <property type="component" value="Unassembled WGS sequence"/>
</dbReference>
<organism evidence="2 3">
    <name type="scientific">Candidatus Magasanikbacteria bacterium RIFOXYD2_FULL_41_14</name>
    <dbReference type="NCBI Taxonomy" id="1798709"/>
    <lineage>
        <taxon>Bacteria</taxon>
        <taxon>Candidatus Magasanikiibacteriota</taxon>
    </lineage>
</organism>
<comment type="caution">
    <text evidence="2">The sequence shown here is derived from an EMBL/GenBank/DDBJ whole genome shotgun (WGS) entry which is preliminary data.</text>
</comment>
<protein>
    <submittedName>
        <fullName evidence="2">Uncharacterized protein</fullName>
    </submittedName>
</protein>
<dbReference type="AlphaFoldDB" id="A0A1F6PE48"/>
<evidence type="ECO:0000313" key="2">
    <source>
        <dbReference type="EMBL" id="OGH94330.1"/>
    </source>
</evidence>
<keyword evidence="1" id="KW-1133">Transmembrane helix</keyword>
<reference evidence="2 3" key="1">
    <citation type="journal article" date="2016" name="Nat. Commun.">
        <title>Thousands of microbial genomes shed light on interconnected biogeochemical processes in an aquifer system.</title>
        <authorList>
            <person name="Anantharaman K."/>
            <person name="Brown C.T."/>
            <person name="Hug L.A."/>
            <person name="Sharon I."/>
            <person name="Castelle C.J."/>
            <person name="Probst A.J."/>
            <person name="Thomas B.C."/>
            <person name="Singh A."/>
            <person name="Wilkins M.J."/>
            <person name="Karaoz U."/>
            <person name="Brodie E.L."/>
            <person name="Williams K.H."/>
            <person name="Hubbard S.S."/>
            <person name="Banfield J.F."/>
        </authorList>
    </citation>
    <scope>NUCLEOTIDE SEQUENCE [LARGE SCALE GENOMIC DNA]</scope>
</reference>
<accession>A0A1F6PE48</accession>
<gene>
    <name evidence="2" type="ORF">A2538_00790</name>
</gene>
<evidence type="ECO:0000313" key="3">
    <source>
        <dbReference type="Proteomes" id="UP000178254"/>
    </source>
</evidence>
<feature type="transmembrane region" description="Helical" evidence="1">
    <location>
        <begin position="6"/>
        <end position="26"/>
    </location>
</feature>
<name>A0A1F6PE48_9BACT</name>
<keyword evidence="1" id="KW-0812">Transmembrane</keyword>
<sequence length="171" mass="19043">MKFFLSKALIAALVIITVAILVLWNYPFNVNKYKGITLGMDAPEKGGDHMVWAPPDDSVPSSSFYVYVLGDESMCFGSMCGMGGYFTECLNGWLSGVMQLPTQEDYLGLDIAKVESGEMSIVIVSDVVGKVVGIYPGARVRNVPFILRNHHDLIDAERWRMCSGILPRWWK</sequence>
<keyword evidence="1" id="KW-0472">Membrane</keyword>
<evidence type="ECO:0000256" key="1">
    <source>
        <dbReference type="SAM" id="Phobius"/>
    </source>
</evidence>
<dbReference type="STRING" id="1798709.A2538_00790"/>